<dbReference type="EMBL" id="JAGUCO010000005">
    <property type="protein sequence ID" value="MBS2098448.1"/>
    <property type="molecule type" value="Genomic_DNA"/>
</dbReference>
<gene>
    <name evidence="8" type="ORF">KEM10_09165</name>
</gene>
<feature type="domain" description="Histidine kinase" evidence="7">
    <location>
        <begin position="884"/>
        <end position="1102"/>
    </location>
</feature>
<proteinExistence type="predicted"/>
<feature type="chain" id="PRO_5045128698" description="histidine kinase" evidence="6">
    <location>
        <begin position="21"/>
        <end position="1115"/>
    </location>
</feature>
<reference evidence="8 9" key="1">
    <citation type="journal article" date="2015" name="Int. J. Syst. Evol. Microbiol.">
        <title>Carboxylicivirga linearis sp. nov., isolated from a sea cucumber culture pond.</title>
        <authorList>
            <person name="Wang F.Q."/>
            <person name="Zhou Y.X."/>
            <person name="Lin X.Z."/>
            <person name="Chen G.J."/>
            <person name="Du Z.J."/>
        </authorList>
    </citation>
    <scope>NUCLEOTIDE SEQUENCE [LARGE SCALE GENOMIC DNA]</scope>
    <source>
        <strain evidence="8 9">FB218</strain>
    </source>
</reference>
<feature type="signal peptide" evidence="6">
    <location>
        <begin position="1"/>
        <end position="20"/>
    </location>
</feature>
<dbReference type="PROSITE" id="PS50109">
    <property type="entry name" value="HIS_KIN"/>
    <property type="match status" value="1"/>
</dbReference>
<dbReference type="SUPFAM" id="SSF63829">
    <property type="entry name" value="Calcium-dependent phosphotriesterase"/>
    <property type="match status" value="3"/>
</dbReference>
<organism evidence="8 9">
    <name type="scientific">Carboxylicivirga linearis</name>
    <dbReference type="NCBI Taxonomy" id="1628157"/>
    <lineage>
        <taxon>Bacteria</taxon>
        <taxon>Pseudomonadati</taxon>
        <taxon>Bacteroidota</taxon>
        <taxon>Bacteroidia</taxon>
        <taxon>Marinilabiliales</taxon>
        <taxon>Marinilabiliaceae</taxon>
        <taxon>Carboxylicivirga</taxon>
    </lineage>
</organism>
<keyword evidence="5" id="KW-0472">Membrane</keyword>
<dbReference type="RefSeq" id="WP_212215691.1">
    <property type="nucleotide sequence ID" value="NZ_JAGUCO010000005.1"/>
</dbReference>
<comment type="caution">
    <text evidence="8">The sequence shown here is derived from an EMBL/GenBank/DDBJ whole genome shotgun (WGS) entry which is preliminary data.</text>
</comment>
<name>A0ABS5JU55_9BACT</name>
<dbReference type="InterPro" id="IPR004358">
    <property type="entry name" value="Sig_transdc_His_kin-like_C"/>
</dbReference>
<dbReference type="EC" id="2.7.13.3" evidence="2"/>
<dbReference type="InterPro" id="IPR011110">
    <property type="entry name" value="Reg_prop"/>
</dbReference>
<dbReference type="Gene3D" id="3.30.565.10">
    <property type="entry name" value="Histidine kinase-like ATPase, C-terminal domain"/>
    <property type="match status" value="1"/>
</dbReference>
<evidence type="ECO:0000259" key="7">
    <source>
        <dbReference type="PROSITE" id="PS50109"/>
    </source>
</evidence>
<evidence type="ECO:0000256" key="5">
    <source>
        <dbReference type="SAM" id="Phobius"/>
    </source>
</evidence>
<dbReference type="InterPro" id="IPR003594">
    <property type="entry name" value="HATPase_dom"/>
</dbReference>
<comment type="catalytic activity">
    <reaction evidence="1">
        <text>ATP + protein L-histidine = ADP + protein N-phospho-L-histidine.</text>
        <dbReference type="EC" id="2.7.13.3"/>
    </reaction>
</comment>
<dbReference type="SUPFAM" id="SSF47384">
    <property type="entry name" value="Homodimeric domain of signal transducing histidine kinase"/>
    <property type="match status" value="1"/>
</dbReference>
<dbReference type="InterPro" id="IPR036097">
    <property type="entry name" value="HisK_dim/P_sf"/>
</dbReference>
<dbReference type="InterPro" id="IPR003661">
    <property type="entry name" value="HisK_dim/P_dom"/>
</dbReference>
<dbReference type="Pfam" id="PF02518">
    <property type="entry name" value="HATPase_c"/>
    <property type="match status" value="1"/>
</dbReference>
<keyword evidence="9" id="KW-1185">Reference proteome</keyword>
<dbReference type="InterPro" id="IPR036890">
    <property type="entry name" value="HATPase_C_sf"/>
</dbReference>
<evidence type="ECO:0000256" key="6">
    <source>
        <dbReference type="SAM" id="SignalP"/>
    </source>
</evidence>
<dbReference type="Pfam" id="PF00512">
    <property type="entry name" value="HisKA"/>
    <property type="match status" value="1"/>
</dbReference>
<dbReference type="InterPro" id="IPR011123">
    <property type="entry name" value="Y_Y_Y"/>
</dbReference>
<dbReference type="SMART" id="SM00387">
    <property type="entry name" value="HATPase_c"/>
    <property type="match status" value="1"/>
</dbReference>
<dbReference type="Pfam" id="PF07494">
    <property type="entry name" value="Reg_prop"/>
    <property type="match status" value="4"/>
</dbReference>
<evidence type="ECO:0000313" key="8">
    <source>
        <dbReference type="EMBL" id="MBS2098448.1"/>
    </source>
</evidence>
<sequence>MQYRLLVILLLCHLTQSTKADSTWTFKHLDSGEGMSLIKSITKDSEGFLWIGNDGPGLMRYDGYNIERFLNNPDDSTSISSNKIFQLFVDSKNRLWICTHNGLNLYHPSNESFTRYLFNNIQNNSNDPFSVNCIFEDSEKNLWIGADDGLRRYNESSKTFTHYKMQHGNSLSQGITSIEEADNDKLFISTYISGLFIFNKNTHATQYYPHRDVSNIKEIKTLHLDKNNLLWILSRLNGLSYFNPDTQTFVDIPISDDGKGTNGSRIMDVYEDDSNNLYFAVDQGGINKLDQQTITFKYLEDQKNGLTSNGIYSFHKDNNGILWVGTSRGGVFYYNPNAPIFHSYKKSRFQHATNQPAFNNLAGNIIGCFHEDNLGKIWIGTDGKGISIFNPKNDKFLNIRNRNEDDNYLPSNVIRSIVSDSQDHIWLGTWKSGISKYNNKLQKFIPWPNKKDSLLNEIPQNIWSLFIDSKNNLWMSFEDGRILRYDIDSKTLHKFTFTHPKEVMDLPYFYEFKKGEVLTSNSSGIYKINQTNKKIDDFIILEGVTTLAIDAFERYWVGTSNDGVKVFNSQLEEIKHFNTNNKLLDNSISGIISNNDTNIWIATLNGLYCYDGNENILLSYFKPDGLQGNQFFLQSTFQSSDGTIYLGGTDGFTFFNPSQIKINKENPRVIINSILVDNELLTFKGQNSEIETHPRYCKHLELPFNHSILNLKFNAITFNSPEKCKYKYRLKGFSSNWTETTARNRTATFTNLHPGEYTFEILSTNSDGIWSTNINTLKISIKPPFWQRLWFIAIIIAVIIAFFRLYIFLRERRLMKDRKELREAVNLRTKIIEDQKEELLAQNEELMIHRQNLETIVETRTEELKLAKEKAEEGNRLKSAFLANMSHEIRTPMNAIVGFSDLISENDLTSNERKAYSDLIKTNTDSLLVLIEDILDISKIEANQLPISKSEYNIYESLETLFNTFLVQIKNPNIQLILQNSLNHNEIFIKADQYRINQIIANFLNNAIKFTEKGIITISLETNDENLIISVKDTGPGLSKKEKDMIFIPFFKLPKDEKNLKRGVGLGLAISKQLSALMGYEIKVSSEINKGSKFSLFIPKSELLEYTKKRMSSFR</sequence>
<dbReference type="PANTHER" id="PTHR43547">
    <property type="entry name" value="TWO-COMPONENT HISTIDINE KINASE"/>
    <property type="match status" value="1"/>
</dbReference>
<dbReference type="Gene3D" id="2.130.10.10">
    <property type="entry name" value="YVTN repeat-like/Quinoprotein amine dehydrogenase"/>
    <property type="match status" value="2"/>
</dbReference>
<dbReference type="PRINTS" id="PR00344">
    <property type="entry name" value="BCTRLSENSOR"/>
</dbReference>
<evidence type="ECO:0000256" key="4">
    <source>
        <dbReference type="SAM" id="Coils"/>
    </source>
</evidence>
<accession>A0ABS5JU55</accession>
<dbReference type="InterPro" id="IPR015943">
    <property type="entry name" value="WD40/YVTN_repeat-like_dom_sf"/>
</dbReference>
<evidence type="ECO:0000256" key="2">
    <source>
        <dbReference type="ARBA" id="ARBA00012438"/>
    </source>
</evidence>
<dbReference type="CDD" id="cd00082">
    <property type="entry name" value="HisKA"/>
    <property type="match status" value="1"/>
</dbReference>
<dbReference type="PANTHER" id="PTHR43547:SF2">
    <property type="entry name" value="HYBRID SIGNAL TRANSDUCTION HISTIDINE KINASE C"/>
    <property type="match status" value="1"/>
</dbReference>
<dbReference type="SMART" id="SM00388">
    <property type="entry name" value="HisKA"/>
    <property type="match status" value="1"/>
</dbReference>
<protein>
    <recommendedName>
        <fullName evidence="2">histidine kinase</fullName>
        <ecNumber evidence="2">2.7.13.3</ecNumber>
    </recommendedName>
</protein>
<evidence type="ECO:0000313" key="9">
    <source>
        <dbReference type="Proteomes" id="UP000708576"/>
    </source>
</evidence>
<dbReference type="Proteomes" id="UP000708576">
    <property type="component" value="Unassembled WGS sequence"/>
</dbReference>
<dbReference type="Pfam" id="PF07495">
    <property type="entry name" value="Y_Y_Y"/>
    <property type="match status" value="1"/>
</dbReference>
<feature type="transmembrane region" description="Helical" evidence="5">
    <location>
        <begin position="789"/>
        <end position="809"/>
    </location>
</feature>
<keyword evidence="5" id="KW-1133">Transmembrane helix</keyword>
<dbReference type="SUPFAM" id="SSF55874">
    <property type="entry name" value="ATPase domain of HSP90 chaperone/DNA topoisomerase II/histidine kinase"/>
    <property type="match status" value="1"/>
</dbReference>
<dbReference type="InterPro" id="IPR005467">
    <property type="entry name" value="His_kinase_dom"/>
</dbReference>
<evidence type="ECO:0000256" key="3">
    <source>
        <dbReference type="ARBA" id="ARBA00022553"/>
    </source>
</evidence>
<keyword evidence="6" id="KW-0732">Signal</keyword>
<feature type="coiled-coil region" evidence="4">
    <location>
        <begin position="832"/>
        <end position="870"/>
    </location>
</feature>
<dbReference type="Gene3D" id="1.10.287.130">
    <property type="match status" value="1"/>
</dbReference>
<keyword evidence="4" id="KW-0175">Coiled coil</keyword>
<keyword evidence="5" id="KW-0812">Transmembrane</keyword>
<keyword evidence="3" id="KW-0597">Phosphoprotein</keyword>
<dbReference type="InterPro" id="IPR013783">
    <property type="entry name" value="Ig-like_fold"/>
</dbReference>
<evidence type="ECO:0000256" key="1">
    <source>
        <dbReference type="ARBA" id="ARBA00000085"/>
    </source>
</evidence>
<dbReference type="Gene3D" id="2.60.40.10">
    <property type="entry name" value="Immunoglobulins"/>
    <property type="match status" value="1"/>
</dbReference>